<dbReference type="EMBL" id="BSOG01000002">
    <property type="protein sequence ID" value="GLR13522.1"/>
    <property type="molecule type" value="Genomic_DNA"/>
</dbReference>
<dbReference type="InterPro" id="IPR036701">
    <property type="entry name" value="RraB-like_sf"/>
</dbReference>
<evidence type="ECO:0000259" key="1">
    <source>
        <dbReference type="Pfam" id="PF06877"/>
    </source>
</evidence>
<organism evidence="2 3">
    <name type="scientific">Chitinimonas prasina</name>
    <dbReference type="NCBI Taxonomy" id="1434937"/>
    <lineage>
        <taxon>Bacteria</taxon>
        <taxon>Pseudomonadati</taxon>
        <taxon>Pseudomonadota</taxon>
        <taxon>Betaproteobacteria</taxon>
        <taxon>Neisseriales</taxon>
        <taxon>Chitinibacteraceae</taxon>
        <taxon>Chitinimonas</taxon>
    </lineage>
</organism>
<protein>
    <recommendedName>
        <fullName evidence="1">Regulator of ribonuclease activity B domain-containing protein</fullName>
    </recommendedName>
</protein>
<dbReference type="SUPFAM" id="SSF89946">
    <property type="entry name" value="Hypothetical protein VC0424"/>
    <property type="match status" value="1"/>
</dbReference>
<reference evidence="3" key="1">
    <citation type="journal article" date="2019" name="Int. J. Syst. Evol. Microbiol.">
        <title>The Global Catalogue of Microorganisms (GCM) 10K type strain sequencing project: providing services to taxonomists for standard genome sequencing and annotation.</title>
        <authorList>
            <consortium name="The Broad Institute Genomics Platform"/>
            <consortium name="The Broad Institute Genome Sequencing Center for Infectious Disease"/>
            <person name="Wu L."/>
            <person name="Ma J."/>
        </authorList>
    </citation>
    <scope>NUCLEOTIDE SEQUENCE [LARGE SCALE GENOMIC DNA]</scope>
    <source>
        <strain evidence="3">NBRC 110044</strain>
    </source>
</reference>
<dbReference type="Gene3D" id="3.30.70.970">
    <property type="entry name" value="RraB-like"/>
    <property type="match status" value="1"/>
</dbReference>
<accession>A0ABQ5YGB4</accession>
<name>A0ABQ5YGB4_9NEIS</name>
<gene>
    <name evidence="2" type="ORF">GCM10007907_23120</name>
</gene>
<dbReference type="InterPro" id="IPR009671">
    <property type="entry name" value="RraB_dom"/>
</dbReference>
<dbReference type="Proteomes" id="UP001156706">
    <property type="component" value="Unassembled WGS sequence"/>
</dbReference>
<comment type="caution">
    <text evidence="2">The sequence shown here is derived from an EMBL/GenBank/DDBJ whole genome shotgun (WGS) entry which is preliminary data.</text>
</comment>
<dbReference type="Pfam" id="PF06877">
    <property type="entry name" value="RraB"/>
    <property type="match status" value="1"/>
</dbReference>
<sequence length="114" mass="12991">MLRNNQAFPDDENGNVLWRMHQQGDNLAKAREIDFSVIFSNKEMALKFAVHLLCNNQKVSFSPYEEHETMPWQVQAHPILTPTHENIGNYEEWLAQSAAALGGCNDGWGCFAQQ</sequence>
<feature type="domain" description="Regulator of ribonuclease activity B" evidence="1">
    <location>
        <begin position="11"/>
        <end position="110"/>
    </location>
</feature>
<evidence type="ECO:0000313" key="3">
    <source>
        <dbReference type="Proteomes" id="UP001156706"/>
    </source>
</evidence>
<keyword evidence="3" id="KW-1185">Reference proteome</keyword>
<dbReference type="RefSeq" id="WP_284196621.1">
    <property type="nucleotide sequence ID" value="NZ_BSOG01000002.1"/>
</dbReference>
<evidence type="ECO:0000313" key="2">
    <source>
        <dbReference type="EMBL" id="GLR13522.1"/>
    </source>
</evidence>
<proteinExistence type="predicted"/>